<evidence type="ECO:0000313" key="1">
    <source>
        <dbReference type="EMBL" id="SMC13908.1"/>
    </source>
</evidence>
<dbReference type="Proteomes" id="UP000193224">
    <property type="component" value="Unassembled WGS sequence"/>
</dbReference>
<protein>
    <submittedName>
        <fullName evidence="1">Uncharacterized protein</fullName>
    </submittedName>
</protein>
<evidence type="ECO:0000313" key="2">
    <source>
        <dbReference type="Proteomes" id="UP000193224"/>
    </source>
</evidence>
<name>A0A1X7BW92_9RHOB</name>
<sequence>MSKSIFAVGFFDGDGISDQVVDFRYRNSIATENSTELLQGTSSPKFLLALDST</sequence>
<organism evidence="1 2">
    <name type="scientific">Roseovarius aestuarii</name>
    <dbReference type="NCBI Taxonomy" id="475083"/>
    <lineage>
        <taxon>Bacteria</taxon>
        <taxon>Pseudomonadati</taxon>
        <taxon>Pseudomonadota</taxon>
        <taxon>Alphaproteobacteria</taxon>
        <taxon>Rhodobacterales</taxon>
        <taxon>Roseobacteraceae</taxon>
        <taxon>Roseovarius</taxon>
    </lineage>
</organism>
<proteinExistence type="predicted"/>
<dbReference type="EMBL" id="FWXB01000018">
    <property type="protein sequence ID" value="SMC13908.1"/>
    <property type="molecule type" value="Genomic_DNA"/>
</dbReference>
<reference evidence="1 2" key="1">
    <citation type="submission" date="2017-03" db="EMBL/GenBank/DDBJ databases">
        <authorList>
            <person name="Afonso C.L."/>
            <person name="Miller P.J."/>
            <person name="Scott M.A."/>
            <person name="Spackman E."/>
            <person name="Goraichik I."/>
            <person name="Dimitrov K.M."/>
            <person name="Suarez D.L."/>
            <person name="Swayne D.E."/>
        </authorList>
    </citation>
    <scope>NUCLEOTIDE SEQUENCE [LARGE SCALE GENOMIC DNA]</scope>
    <source>
        <strain evidence="1 2">CECT 7745</strain>
    </source>
</reference>
<dbReference type="AlphaFoldDB" id="A0A1X7BW92"/>
<gene>
    <name evidence="1" type="ORF">ROA7745_03770</name>
</gene>
<accession>A0A1X7BW92</accession>
<keyword evidence="2" id="KW-1185">Reference proteome</keyword>